<evidence type="ECO:0000313" key="10">
    <source>
        <dbReference type="Proteomes" id="UP000694906"/>
    </source>
</evidence>
<keyword evidence="10" id="KW-1185">Reference proteome</keyword>
<dbReference type="InterPro" id="IPR003087">
    <property type="entry name" value="LCN2/LCN12"/>
</dbReference>
<organism evidence="10 11">
    <name type="scientific">Heterocephalus glaber</name>
    <name type="common">Naked mole rat</name>
    <dbReference type="NCBI Taxonomy" id="10181"/>
    <lineage>
        <taxon>Eukaryota</taxon>
        <taxon>Metazoa</taxon>
        <taxon>Chordata</taxon>
        <taxon>Craniata</taxon>
        <taxon>Vertebrata</taxon>
        <taxon>Euteleostomi</taxon>
        <taxon>Mammalia</taxon>
        <taxon>Eutheria</taxon>
        <taxon>Euarchontoglires</taxon>
        <taxon>Glires</taxon>
        <taxon>Rodentia</taxon>
        <taxon>Hystricomorpha</taxon>
        <taxon>Bathyergidae</taxon>
        <taxon>Heterocephalus</taxon>
    </lineage>
</organism>
<dbReference type="Gene3D" id="2.40.128.20">
    <property type="match status" value="1"/>
</dbReference>
<dbReference type="InterPro" id="IPR002345">
    <property type="entry name" value="Lipocalin"/>
</dbReference>
<dbReference type="GeneID" id="101706847"/>
<keyword evidence="4" id="KW-0964">Secreted</keyword>
<evidence type="ECO:0000256" key="1">
    <source>
        <dbReference type="ARBA" id="ARBA00004613"/>
    </source>
</evidence>
<name>A0AAX6T9N1_HETGA</name>
<comment type="similarity">
    <text evidence="2 8">Belongs to the calycin superfamily. Lipocalin family.</text>
</comment>
<reference evidence="11" key="1">
    <citation type="submission" date="2025-08" db="UniProtKB">
        <authorList>
            <consortium name="RefSeq"/>
        </authorList>
    </citation>
    <scope>IDENTIFICATION</scope>
</reference>
<sequence length="283" mass="32073">MRLPYSRQASRKTRISSFSQAMALGLLCLGLILLGGLQTKAFFPDMIKIPPLNKVPFQPDFQDDQFQGKWYSLGVADNTIQNGNGSQLTMYSVNYELQDDHSFNVNTSMLRDEVCEHSVETLFPGFQPGQFTLGNLTSYRGVMSYIVRVAATNYSHFAMVYVEKIVRFKWYYKMTLYGRTKKLRHKLKERFIKFTTSLDFTKDNIAFSVPIDRASCVSSSCSYCHQCLNLAATSATMPWRELEDASYSATLPTHHPKSHLPDGALLSGLNKHMQPSCLSVWAP</sequence>
<protein>
    <submittedName>
        <fullName evidence="11">Neutrophil gelatinase-associated lipocalin-like isoform X1</fullName>
    </submittedName>
</protein>
<dbReference type="InterPro" id="IPR012674">
    <property type="entry name" value="Calycin"/>
</dbReference>
<dbReference type="CDD" id="cd19457">
    <property type="entry name" value="lipocalin_2-like"/>
    <property type="match status" value="1"/>
</dbReference>
<evidence type="ECO:0000259" key="9">
    <source>
        <dbReference type="Pfam" id="PF00061"/>
    </source>
</evidence>
<evidence type="ECO:0000256" key="6">
    <source>
        <dbReference type="ARBA" id="ARBA00023157"/>
    </source>
</evidence>
<dbReference type="PROSITE" id="PS00213">
    <property type="entry name" value="LIPOCALIN"/>
    <property type="match status" value="1"/>
</dbReference>
<dbReference type="Proteomes" id="UP000694906">
    <property type="component" value="Unplaced"/>
</dbReference>
<dbReference type="Pfam" id="PF00061">
    <property type="entry name" value="Lipocalin"/>
    <property type="match status" value="1"/>
</dbReference>
<dbReference type="InterPro" id="IPR022272">
    <property type="entry name" value="Lipocalin_CS"/>
</dbReference>
<feature type="domain" description="Lipocalin/cytosolic fatty-acid binding" evidence="9">
    <location>
        <begin position="67"/>
        <end position="207"/>
    </location>
</feature>
<evidence type="ECO:0000256" key="7">
    <source>
        <dbReference type="ARBA" id="ARBA00023180"/>
    </source>
</evidence>
<dbReference type="RefSeq" id="XP_021117635.1">
    <property type="nucleotide sequence ID" value="XM_021261976.1"/>
</dbReference>
<evidence type="ECO:0000256" key="5">
    <source>
        <dbReference type="ARBA" id="ARBA00022729"/>
    </source>
</evidence>
<comment type="subcellular location">
    <subcellularLocation>
        <location evidence="1">Secreted</location>
    </subcellularLocation>
</comment>
<keyword evidence="6" id="KW-1015">Disulfide bond</keyword>
<dbReference type="PRINTS" id="PR00179">
    <property type="entry name" value="LIPOCALIN"/>
</dbReference>
<dbReference type="GO" id="GO:0036094">
    <property type="term" value="F:small molecule binding"/>
    <property type="evidence" value="ECO:0007669"/>
    <property type="project" value="InterPro"/>
</dbReference>
<accession>A0AAX6T9N1</accession>
<dbReference type="SUPFAM" id="SSF50814">
    <property type="entry name" value="Lipocalins"/>
    <property type="match status" value="1"/>
</dbReference>
<dbReference type="InterPro" id="IPR000566">
    <property type="entry name" value="Lipocln_cytosolic_FA-bd_dom"/>
</dbReference>
<dbReference type="PANTHER" id="PTHR11430:SF13">
    <property type="entry name" value="NEUTROPHIL GELATINASE-ASSOCIATED LIPOCALIN"/>
    <property type="match status" value="1"/>
</dbReference>
<evidence type="ECO:0000256" key="8">
    <source>
        <dbReference type="RuleBase" id="RU003695"/>
    </source>
</evidence>
<keyword evidence="5" id="KW-0732">Signal</keyword>
<gene>
    <name evidence="11" type="primary">LOC101706847</name>
</gene>
<keyword evidence="7" id="KW-0325">Glycoprotein</keyword>
<dbReference type="GO" id="GO:0005615">
    <property type="term" value="C:extracellular space"/>
    <property type="evidence" value="ECO:0007669"/>
    <property type="project" value="TreeGrafter"/>
</dbReference>
<evidence type="ECO:0000256" key="3">
    <source>
        <dbReference type="ARBA" id="ARBA00022448"/>
    </source>
</evidence>
<keyword evidence="3" id="KW-0813">Transport</keyword>
<evidence type="ECO:0000256" key="2">
    <source>
        <dbReference type="ARBA" id="ARBA00006889"/>
    </source>
</evidence>
<evidence type="ECO:0000256" key="4">
    <source>
        <dbReference type="ARBA" id="ARBA00022525"/>
    </source>
</evidence>
<dbReference type="AlphaFoldDB" id="A0AAX6T9N1"/>
<dbReference type="PANTHER" id="PTHR11430">
    <property type="entry name" value="LIPOCALIN"/>
    <property type="match status" value="1"/>
</dbReference>
<evidence type="ECO:0000313" key="11">
    <source>
        <dbReference type="RefSeq" id="XP_021117635.1"/>
    </source>
</evidence>
<dbReference type="PRINTS" id="PR01275">
    <property type="entry name" value="NGELATINASE"/>
</dbReference>
<proteinExistence type="inferred from homology"/>